<dbReference type="AlphaFoldDB" id="A0A402AAZ6"/>
<evidence type="ECO:0000313" key="3">
    <source>
        <dbReference type="EMBL" id="GCE16290.1"/>
    </source>
</evidence>
<feature type="compositionally biased region" description="Polar residues" evidence="1">
    <location>
        <begin position="28"/>
        <end position="41"/>
    </location>
</feature>
<feature type="region of interest" description="Disordered" evidence="1">
    <location>
        <begin position="1"/>
        <end position="55"/>
    </location>
</feature>
<dbReference type="RefSeq" id="WP_126548212.1">
    <property type="nucleotide sequence ID" value="NZ_BIFS01000001.1"/>
</dbReference>
<reference evidence="4" key="1">
    <citation type="submission" date="2018-12" db="EMBL/GenBank/DDBJ databases">
        <title>Tengunoibacter tsumagoiensis gen. nov., sp. nov., Dictyobacter kobayashii sp. nov., D. alpinus sp. nov., and D. joshuensis sp. nov. and description of Dictyobacteraceae fam. nov. within the order Ktedonobacterales isolated from Tengu-no-mugimeshi.</title>
        <authorList>
            <person name="Wang C.M."/>
            <person name="Zheng Y."/>
            <person name="Sakai Y."/>
            <person name="Toyoda A."/>
            <person name="Minakuchi Y."/>
            <person name="Abe K."/>
            <person name="Yokota A."/>
            <person name="Yabe S."/>
        </authorList>
    </citation>
    <scope>NUCLEOTIDE SEQUENCE [LARGE SCALE GENOMIC DNA]</scope>
    <source>
        <strain evidence="4">Uno11</strain>
    </source>
</reference>
<feature type="transmembrane region" description="Helical" evidence="2">
    <location>
        <begin position="103"/>
        <end position="125"/>
    </location>
</feature>
<keyword evidence="4" id="KW-1185">Reference proteome</keyword>
<accession>A0A402AAZ6</accession>
<evidence type="ECO:0000256" key="1">
    <source>
        <dbReference type="SAM" id="MobiDB-lite"/>
    </source>
</evidence>
<keyword evidence="2" id="KW-1133">Transmembrane helix</keyword>
<sequence>MSYDPNFPFNNGQAQGNPEPDDDPRTVPMQSNFETVSSSQPMPQPSDYDAPTVAYGQNATLPEPTIAPMGNPSQGFAQPGMNFQGTMPPATTKPPKKQPSKKMLLIGGVSILVLLLLVIGVLLILPNLTASASNQATNATPVAAATPAANATKPANRNIYTPYLARYRSTIRSQIAQGLHLPVDQLETQLKGGATLSSMATTQGISTTQLQTIIKSAFQQGFQPSITSGELTQKQVNTLITRMLKQPQTLDRFLAVQAKSGNGAKKSATPTV</sequence>
<gene>
    <name evidence="3" type="ORF">KDK_00900</name>
</gene>
<name>A0A402AAZ6_9CHLR</name>
<comment type="caution">
    <text evidence="3">The sequence shown here is derived from an EMBL/GenBank/DDBJ whole genome shotgun (WGS) entry which is preliminary data.</text>
</comment>
<organism evidence="3 4">
    <name type="scientific">Dictyobacter kobayashii</name>
    <dbReference type="NCBI Taxonomy" id="2014872"/>
    <lineage>
        <taxon>Bacteria</taxon>
        <taxon>Bacillati</taxon>
        <taxon>Chloroflexota</taxon>
        <taxon>Ktedonobacteria</taxon>
        <taxon>Ktedonobacterales</taxon>
        <taxon>Dictyobacteraceae</taxon>
        <taxon>Dictyobacter</taxon>
    </lineage>
</organism>
<dbReference type="EMBL" id="BIFS01000001">
    <property type="protein sequence ID" value="GCE16290.1"/>
    <property type="molecule type" value="Genomic_DNA"/>
</dbReference>
<keyword evidence="2" id="KW-0812">Transmembrane</keyword>
<dbReference type="Proteomes" id="UP000287188">
    <property type="component" value="Unassembled WGS sequence"/>
</dbReference>
<evidence type="ECO:0000256" key="2">
    <source>
        <dbReference type="SAM" id="Phobius"/>
    </source>
</evidence>
<evidence type="ECO:0000313" key="4">
    <source>
        <dbReference type="Proteomes" id="UP000287188"/>
    </source>
</evidence>
<protein>
    <submittedName>
        <fullName evidence="3">Uncharacterized protein</fullName>
    </submittedName>
</protein>
<dbReference type="OrthoDB" id="156341at2"/>
<keyword evidence="2" id="KW-0472">Membrane</keyword>
<proteinExistence type="predicted"/>